<accession>A0A5C3QH77</accession>
<dbReference type="Gene3D" id="3.80.10.10">
    <property type="entry name" value="Ribonuclease Inhibitor"/>
    <property type="match status" value="1"/>
</dbReference>
<dbReference type="SUPFAM" id="SSF52047">
    <property type="entry name" value="RNI-like"/>
    <property type="match status" value="1"/>
</dbReference>
<dbReference type="InterPro" id="IPR032675">
    <property type="entry name" value="LRR_dom_sf"/>
</dbReference>
<evidence type="ECO:0000313" key="2">
    <source>
        <dbReference type="Proteomes" id="UP000305067"/>
    </source>
</evidence>
<sequence>MNENPPRTTASAASIPSELLIQIILECVFDHEWQSVEWQEFPWSYTQVCRYWRDVITTAPQIWKIVTSFGVDADENPRPCMPSDIRRISLHLERTQDSLLSVSFEDSSHDHDHRPVLQLFVGHSQRWEKAYLVLSEAILASFLSFNKSCSFDELISLDIVLSSEGEWEPSLSHTKPFMRAPKLSTVELAWIRLKSIDFPWCQLSSLSLYNVWLESAHVQDTFSQCASLKHLLLDRVHSEDEAHLIPSPISLPQLETLLFNPQDETAAIISSLRIPMLNKLTIQGGRNVLEMTGRCIRQSSPHNLVFFRINDFDHQVQNRHGDRENVDAIVGLLELLPSLQTLELCFPGVNLRSRSRDDFVGWDIILDRLSVTNPQLCPNLTHLHAESFAYSCHTPPLLLKMLTLRTRASVAHVAADSNLDFLADSGSPGEGSTGSQVTGVSLQRVTIYPRHGEAPKFLKLFSATDLAALGDLTSGMHFEMAGWPVQQADGDGDGLEQMDDV</sequence>
<dbReference type="Proteomes" id="UP000305067">
    <property type="component" value="Unassembled WGS sequence"/>
</dbReference>
<evidence type="ECO:0000313" key="1">
    <source>
        <dbReference type="EMBL" id="TFK99528.1"/>
    </source>
</evidence>
<dbReference type="EMBL" id="ML178833">
    <property type="protein sequence ID" value="TFK99528.1"/>
    <property type="molecule type" value="Genomic_DNA"/>
</dbReference>
<dbReference type="OrthoDB" id="3139566at2759"/>
<keyword evidence="2" id="KW-1185">Reference proteome</keyword>
<protein>
    <submittedName>
        <fullName evidence="1">Uncharacterized protein</fullName>
    </submittedName>
</protein>
<reference evidence="1 2" key="1">
    <citation type="journal article" date="2019" name="Nat. Ecol. Evol.">
        <title>Megaphylogeny resolves global patterns of mushroom evolution.</title>
        <authorList>
            <person name="Varga T."/>
            <person name="Krizsan K."/>
            <person name="Foldi C."/>
            <person name="Dima B."/>
            <person name="Sanchez-Garcia M."/>
            <person name="Sanchez-Ramirez S."/>
            <person name="Szollosi G.J."/>
            <person name="Szarkandi J.G."/>
            <person name="Papp V."/>
            <person name="Albert L."/>
            <person name="Andreopoulos W."/>
            <person name="Angelini C."/>
            <person name="Antonin V."/>
            <person name="Barry K.W."/>
            <person name="Bougher N.L."/>
            <person name="Buchanan P."/>
            <person name="Buyck B."/>
            <person name="Bense V."/>
            <person name="Catcheside P."/>
            <person name="Chovatia M."/>
            <person name="Cooper J."/>
            <person name="Damon W."/>
            <person name="Desjardin D."/>
            <person name="Finy P."/>
            <person name="Geml J."/>
            <person name="Haridas S."/>
            <person name="Hughes K."/>
            <person name="Justo A."/>
            <person name="Karasinski D."/>
            <person name="Kautmanova I."/>
            <person name="Kiss B."/>
            <person name="Kocsube S."/>
            <person name="Kotiranta H."/>
            <person name="LaButti K.M."/>
            <person name="Lechner B.E."/>
            <person name="Liimatainen K."/>
            <person name="Lipzen A."/>
            <person name="Lukacs Z."/>
            <person name="Mihaltcheva S."/>
            <person name="Morgado L.N."/>
            <person name="Niskanen T."/>
            <person name="Noordeloos M.E."/>
            <person name="Ohm R.A."/>
            <person name="Ortiz-Santana B."/>
            <person name="Ovrebo C."/>
            <person name="Racz N."/>
            <person name="Riley R."/>
            <person name="Savchenko A."/>
            <person name="Shiryaev A."/>
            <person name="Soop K."/>
            <person name="Spirin V."/>
            <person name="Szebenyi C."/>
            <person name="Tomsovsky M."/>
            <person name="Tulloss R.E."/>
            <person name="Uehling J."/>
            <person name="Grigoriev I.V."/>
            <person name="Vagvolgyi C."/>
            <person name="Papp T."/>
            <person name="Martin F.M."/>
            <person name="Miettinen O."/>
            <person name="Hibbett D.S."/>
            <person name="Nagy L.G."/>
        </authorList>
    </citation>
    <scope>NUCLEOTIDE SEQUENCE [LARGE SCALE GENOMIC DNA]</scope>
    <source>
        <strain evidence="1 2">CBS 309.79</strain>
    </source>
</reference>
<gene>
    <name evidence="1" type="ORF">BDV98DRAFT_606048</name>
</gene>
<organism evidence="1 2">
    <name type="scientific">Pterulicium gracile</name>
    <dbReference type="NCBI Taxonomy" id="1884261"/>
    <lineage>
        <taxon>Eukaryota</taxon>
        <taxon>Fungi</taxon>
        <taxon>Dikarya</taxon>
        <taxon>Basidiomycota</taxon>
        <taxon>Agaricomycotina</taxon>
        <taxon>Agaricomycetes</taxon>
        <taxon>Agaricomycetidae</taxon>
        <taxon>Agaricales</taxon>
        <taxon>Pleurotineae</taxon>
        <taxon>Pterulaceae</taxon>
        <taxon>Pterulicium</taxon>
    </lineage>
</organism>
<proteinExistence type="predicted"/>
<dbReference type="AlphaFoldDB" id="A0A5C3QH77"/>
<name>A0A5C3QH77_9AGAR</name>